<evidence type="ECO:0000256" key="9">
    <source>
        <dbReference type="ARBA" id="ARBA00022741"/>
    </source>
</evidence>
<reference evidence="20 21" key="1">
    <citation type="journal article" date="2020" name="Mol. Plant">
        <title>The Chromosome-Based Rubber Tree Genome Provides New Insights into Spurge Genome Evolution and Rubber Biosynthesis.</title>
        <authorList>
            <person name="Liu J."/>
            <person name="Shi C."/>
            <person name="Shi C.C."/>
            <person name="Li W."/>
            <person name="Zhang Q.J."/>
            <person name="Zhang Y."/>
            <person name="Li K."/>
            <person name="Lu H.F."/>
            <person name="Shi C."/>
            <person name="Zhu S.T."/>
            <person name="Xiao Z.Y."/>
            <person name="Nan H."/>
            <person name="Yue Y."/>
            <person name="Zhu X.G."/>
            <person name="Wu Y."/>
            <person name="Hong X.N."/>
            <person name="Fan G.Y."/>
            <person name="Tong Y."/>
            <person name="Zhang D."/>
            <person name="Mao C.L."/>
            <person name="Liu Y.L."/>
            <person name="Hao S.J."/>
            <person name="Liu W.Q."/>
            <person name="Lv M.Q."/>
            <person name="Zhang H.B."/>
            <person name="Liu Y."/>
            <person name="Hu-Tang G.R."/>
            <person name="Wang J.P."/>
            <person name="Wang J.H."/>
            <person name="Sun Y.H."/>
            <person name="Ni S.B."/>
            <person name="Chen W.B."/>
            <person name="Zhang X.C."/>
            <person name="Jiao Y.N."/>
            <person name="Eichler E.E."/>
            <person name="Li G.H."/>
            <person name="Liu X."/>
            <person name="Gao L.Z."/>
        </authorList>
    </citation>
    <scope>NUCLEOTIDE SEQUENCE [LARGE SCALE GENOMIC DNA]</scope>
    <source>
        <strain evidence="21">cv. GT1</strain>
        <tissue evidence="20">Leaf</tissue>
    </source>
</reference>
<dbReference type="PROSITE" id="PS50011">
    <property type="entry name" value="PROTEIN_KINASE_DOM"/>
    <property type="match status" value="1"/>
</dbReference>
<dbReference type="Pfam" id="PF08276">
    <property type="entry name" value="PAN_2"/>
    <property type="match status" value="1"/>
</dbReference>
<organism evidence="20 21">
    <name type="scientific">Hevea brasiliensis</name>
    <name type="common">Para rubber tree</name>
    <name type="synonym">Siphonia brasiliensis</name>
    <dbReference type="NCBI Taxonomy" id="3981"/>
    <lineage>
        <taxon>Eukaryota</taxon>
        <taxon>Viridiplantae</taxon>
        <taxon>Streptophyta</taxon>
        <taxon>Embryophyta</taxon>
        <taxon>Tracheophyta</taxon>
        <taxon>Spermatophyta</taxon>
        <taxon>Magnoliopsida</taxon>
        <taxon>eudicotyledons</taxon>
        <taxon>Gunneridae</taxon>
        <taxon>Pentapetalae</taxon>
        <taxon>rosids</taxon>
        <taxon>fabids</taxon>
        <taxon>Malpighiales</taxon>
        <taxon>Euphorbiaceae</taxon>
        <taxon>Crotonoideae</taxon>
        <taxon>Micrandreae</taxon>
        <taxon>Hevea</taxon>
    </lineage>
</organism>
<dbReference type="SUPFAM" id="SSF51110">
    <property type="entry name" value="alpha-D-mannose-specific plant lectins"/>
    <property type="match status" value="1"/>
</dbReference>
<dbReference type="SUPFAM" id="SSF81382">
    <property type="entry name" value="Skp1 dimerisation domain-like"/>
    <property type="match status" value="1"/>
</dbReference>
<dbReference type="PROSITE" id="PS50948">
    <property type="entry name" value="PAN"/>
    <property type="match status" value="1"/>
</dbReference>
<evidence type="ECO:0000256" key="8">
    <source>
        <dbReference type="ARBA" id="ARBA00022729"/>
    </source>
</evidence>
<comment type="catalytic activity">
    <reaction evidence="15">
        <text>L-seryl-[protein] + ATP = O-phospho-L-seryl-[protein] + ADP + H(+)</text>
        <dbReference type="Rhea" id="RHEA:17989"/>
        <dbReference type="Rhea" id="RHEA-COMP:9863"/>
        <dbReference type="Rhea" id="RHEA-COMP:11604"/>
        <dbReference type="ChEBI" id="CHEBI:15378"/>
        <dbReference type="ChEBI" id="CHEBI:29999"/>
        <dbReference type="ChEBI" id="CHEBI:30616"/>
        <dbReference type="ChEBI" id="CHEBI:83421"/>
        <dbReference type="ChEBI" id="CHEBI:456216"/>
        <dbReference type="EC" id="2.7.11.1"/>
    </reaction>
</comment>
<comment type="catalytic activity">
    <reaction evidence="14">
        <text>L-threonyl-[protein] + ATP = O-phospho-L-threonyl-[protein] + ADP + H(+)</text>
        <dbReference type="Rhea" id="RHEA:46608"/>
        <dbReference type="Rhea" id="RHEA-COMP:11060"/>
        <dbReference type="Rhea" id="RHEA-COMP:11605"/>
        <dbReference type="ChEBI" id="CHEBI:15378"/>
        <dbReference type="ChEBI" id="CHEBI:30013"/>
        <dbReference type="ChEBI" id="CHEBI:30616"/>
        <dbReference type="ChEBI" id="CHEBI:61977"/>
        <dbReference type="ChEBI" id="CHEBI:456216"/>
        <dbReference type="EC" id="2.7.11.1"/>
    </reaction>
</comment>
<sequence>MTQPQPIMSSSSSSSKMKITLKCSDGHIFEVEQKVLFECRTIKHMIDDGCADSAIPLPNVTGKIMAKVIEYCKKHMEAAAEIRDMNFFSNDFRDLKNWDDAFVKEVMENQDILFDLIMAANYLDIKNLLDLLCKGIADMMRGKTPEQIHTLLQGQQLKDYDHLVSADGTFKLGFFSPGTSRSRYLGICSSFPLSSVEAASNVSATLLDSGNFVLKEFNLDGSTKQILWQSFDYPTDTLLPGMKLGFDERKMQVWSLTSWINDNIPAQGSFSLTIGMGRDNSSTQIVIWCKGSIYWTSGMWQNGRFELVSQLSNEGNPNFRFISNDGANYFTYSLSESENHSLSRYMIDSSGSVLEIRGMAPFGACSYKPDPGCVAQKMPECRSQNVSFEARKGFMSAEGQKFDQSYNLSLFDCQAECLNNCSCAAYAYTSVNQTVCELWGQEITFTKKHDETRVIYVLKGKKAKRWIWSAITFPVLVAILVACSVYYFMQRNRTAAENDAEQEILLRELEAAATDYSGTRTLNKVRRDWKKSHELHFFSFESIVSATDNFAAANELGKGGFGPVYKVHPNIYDPTKKNLLDWKKRLHIIEGIAQGLLYLHKYSRLRIIHRDLKVSDILLDAEMNPKISDFGMARIFGRNESEAETRRVVGTHGYMAPEYALKGIVSIKIDVFSFGVLLLEIVSSKKNNSNYGSEYPLNLIGLAWELWIEHKGLELMDPTLDESCPHNEVLRCIHIGLLCVQDQATNRPTMSDIVSMLTNETLDLPAPKQPAFFLHRFEEEPEADTANIQKKKEEEKALKELRAKAAQKGTFGGSGLKKSGKK</sequence>
<dbReference type="GO" id="GO:0009867">
    <property type="term" value="P:jasmonic acid mediated signaling pathway"/>
    <property type="evidence" value="ECO:0007669"/>
    <property type="project" value="UniProtKB-ARBA"/>
</dbReference>
<evidence type="ECO:0000256" key="3">
    <source>
        <dbReference type="ARBA" id="ARBA00009993"/>
    </source>
</evidence>
<dbReference type="InterPro" id="IPR011333">
    <property type="entry name" value="SKP1/BTB/POZ_sf"/>
</dbReference>
<keyword evidence="11" id="KW-0067">ATP-binding</keyword>
<dbReference type="Gene3D" id="3.30.710.10">
    <property type="entry name" value="Potassium Channel Kv1.1, Chain A"/>
    <property type="match status" value="1"/>
</dbReference>
<dbReference type="GO" id="GO:0004674">
    <property type="term" value="F:protein serine/threonine kinase activity"/>
    <property type="evidence" value="ECO:0007669"/>
    <property type="project" value="UniProtKB-KW"/>
</dbReference>
<gene>
    <name evidence="20" type="ORF">GH714_022410</name>
</gene>
<evidence type="ECO:0000256" key="12">
    <source>
        <dbReference type="ARBA" id="ARBA00023157"/>
    </source>
</evidence>
<proteinExistence type="inferred from homology"/>
<evidence type="ECO:0000256" key="14">
    <source>
        <dbReference type="ARBA" id="ARBA00047899"/>
    </source>
</evidence>
<keyword evidence="17" id="KW-1133">Transmembrane helix</keyword>
<evidence type="ECO:0000256" key="15">
    <source>
        <dbReference type="ARBA" id="ARBA00048679"/>
    </source>
</evidence>
<comment type="similarity">
    <text evidence="3">Belongs to the SKP1 family.</text>
</comment>
<keyword evidence="13" id="KW-0325">Glycoprotein</keyword>
<keyword evidence="9" id="KW-0547">Nucleotide-binding</keyword>
<dbReference type="InterPro" id="IPR001480">
    <property type="entry name" value="Bulb-type_lectin_dom"/>
</dbReference>
<dbReference type="Gene3D" id="1.10.510.10">
    <property type="entry name" value="Transferase(Phosphotransferase) domain 1"/>
    <property type="match status" value="1"/>
</dbReference>
<evidence type="ECO:0000256" key="5">
    <source>
        <dbReference type="ARBA" id="ARBA00022475"/>
    </source>
</evidence>
<dbReference type="InterPro" id="IPR016072">
    <property type="entry name" value="Skp1_comp_dimer"/>
</dbReference>
<dbReference type="SMART" id="SM00473">
    <property type="entry name" value="PAN_AP"/>
    <property type="match status" value="1"/>
</dbReference>
<dbReference type="Gene3D" id="3.30.200.20">
    <property type="entry name" value="Phosphorylase Kinase, domain 1"/>
    <property type="match status" value="1"/>
</dbReference>
<evidence type="ECO:0000256" key="11">
    <source>
        <dbReference type="ARBA" id="ARBA00022840"/>
    </source>
</evidence>
<dbReference type="Pfam" id="PF09072">
    <property type="entry name" value="TMA7"/>
    <property type="match status" value="1"/>
</dbReference>
<dbReference type="InterPro" id="IPR036296">
    <property type="entry name" value="SKP1-like_dim_sf"/>
</dbReference>
<evidence type="ECO:0000259" key="19">
    <source>
        <dbReference type="PROSITE" id="PS50948"/>
    </source>
</evidence>
<evidence type="ECO:0000256" key="16">
    <source>
        <dbReference type="SAM" id="MobiDB-lite"/>
    </source>
</evidence>
<feature type="domain" description="Protein kinase" evidence="18">
    <location>
        <begin position="443"/>
        <end position="762"/>
    </location>
</feature>
<dbReference type="InterPro" id="IPR001232">
    <property type="entry name" value="SKP1-like"/>
</dbReference>
<evidence type="ECO:0000313" key="20">
    <source>
        <dbReference type="EMBL" id="KAF2301284.1"/>
    </source>
</evidence>
<dbReference type="PANTHER" id="PTHR27002:SF1107">
    <property type="entry name" value="RECEPTOR-LIKE SERINE_THREONINE-PROTEIN KINASE"/>
    <property type="match status" value="1"/>
</dbReference>
<keyword evidence="10" id="KW-0418">Kinase</keyword>
<comment type="caution">
    <text evidence="20">The sequence shown here is derived from an EMBL/GenBank/DDBJ whole genome shotgun (WGS) entry which is preliminary data.</text>
</comment>
<dbReference type="Proteomes" id="UP000467840">
    <property type="component" value="Chromosome 4"/>
</dbReference>
<feature type="transmembrane region" description="Helical" evidence="17">
    <location>
        <begin position="466"/>
        <end position="489"/>
    </location>
</feature>
<dbReference type="EMBL" id="JAAGAX010000010">
    <property type="protein sequence ID" value="KAF2301284.1"/>
    <property type="molecule type" value="Genomic_DNA"/>
</dbReference>
<comment type="pathway">
    <text evidence="2">Protein modification; protein ubiquitination.</text>
</comment>
<keyword evidence="17" id="KW-0472">Membrane</keyword>
<feature type="domain" description="Apple" evidence="19">
    <location>
        <begin position="381"/>
        <end position="460"/>
    </location>
</feature>
<evidence type="ECO:0000256" key="10">
    <source>
        <dbReference type="ARBA" id="ARBA00022777"/>
    </source>
</evidence>
<keyword evidence="17" id="KW-0812">Transmembrane</keyword>
<evidence type="ECO:0000256" key="2">
    <source>
        <dbReference type="ARBA" id="ARBA00004906"/>
    </source>
</evidence>
<dbReference type="InterPro" id="IPR036426">
    <property type="entry name" value="Bulb-type_lectin_dom_sf"/>
</dbReference>
<keyword evidence="8" id="KW-0732">Signal</keyword>
<dbReference type="SUPFAM" id="SSF56112">
    <property type="entry name" value="Protein kinase-like (PK-like)"/>
    <property type="match status" value="1"/>
</dbReference>
<protein>
    <recommendedName>
        <fullName evidence="4">non-specific serine/threonine protein kinase</fullName>
        <ecNumber evidence="4">2.7.11.1</ecNumber>
    </recommendedName>
</protein>
<evidence type="ECO:0000256" key="1">
    <source>
        <dbReference type="ARBA" id="ARBA00004251"/>
    </source>
</evidence>
<keyword evidence="6" id="KW-0723">Serine/threonine-protein kinase</keyword>
<dbReference type="AlphaFoldDB" id="A0A6A6LJV6"/>
<dbReference type="PANTHER" id="PTHR27002">
    <property type="entry name" value="RECEPTOR-LIKE SERINE/THREONINE-PROTEIN KINASE SD1-8"/>
    <property type="match status" value="1"/>
</dbReference>
<evidence type="ECO:0000256" key="6">
    <source>
        <dbReference type="ARBA" id="ARBA00022527"/>
    </source>
</evidence>
<name>A0A6A6LJV6_HEVBR</name>
<evidence type="ECO:0000259" key="18">
    <source>
        <dbReference type="PROSITE" id="PS50011"/>
    </source>
</evidence>
<dbReference type="CDD" id="cd18322">
    <property type="entry name" value="BTB_POZ_SKP1"/>
    <property type="match status" value="1"/>
</dbReference>
<dbReference type="InterPro" id="IPR016073">
    <property type="entry name" value="Skp1_comp_POZ"/>
</dbReference>
<dbReference type="GO" id="GO:0005524">
    <property type="term" value="F:ATP binding"/>
    <property type="evidence" value="ECO:0007669"/>
    <property type="project" value="UniProtKB-KW"/>
</dbReference>
<keyword evidence="5" id="KW-1003">Cell membrane</keyword>
<dbReference type="Pfam" id="PF01453">
    <property type="entry name" value="B_lectin"/>
    <property type="match status" value="1"/>
</dbReference>
<evidence type="ECO:0000256" key="7">
    <source>
        <dbReference type="ARBA" id="ARBA00022679"/>
    </source>
</evidence>
<evidence type="ECO:0000256" key="4">
    <source>
        <dbReference type="ARBA" id="ARBA00012513"/>
    </source>
</evidence>
<keyword evidence="12" id="KW-1015">Disulfide bond</keyword>
<dbReference type="GO" id="GO:0006511">
    <property type="term" value="P:ubiquitin-dependent protein catabolic process"/>
    <property type="evidence" value="ECO:0007669"/>
    <property type="project" value="InterPro"/>
</dbReference>
<dbReference type="CDD" id="cd01098">
    <property type="entry name" value="PAN_AP_plant"/>
    <property type="match status" value="1"/>
</dbReference>
<dbReference type="InterPro" id="IPR015157">
    <property type="entry name" value="TMA7"/>
</dbReference>
<keyword evidence="7" id="KW-0808">Transferase</keyword>
<dbReference type="Gene3D" id="2.90.10.10">
    <property type="entry name" value="Bulb-type lectin domain"/>
    <property type="match status" value="1"/>
</dbReference>
<dbReference type="EC" id="2.7.11.1" evidence="4"/>
<keyword evidence="21" id="KW-1185">Reference proteome</keyword>
<dbReference type="Pfam" id="PF01466">
    <property type="entry name" value="Skp1"/>
    <property type="match status" value="1"/>
</dbReference>
<evidence type="ECO:0000256" key="17">
    <source>
        <dbReference type="SAM" id="Phobius"/>
    </source>
</evidence>
<accession>A0A6A6LJV6</accession>
<dbReference type="InterPro" id="IPR003609">
    <property type="entry name" value="Pan_app"/>
</dbReference>
<feature type="region of interest" description="Disordered" evidence="16">
    <location>
        <begin position="803"/>
        <end position="822"/>
    </location>
</feature>
<dbReference type="GO" id="GO:0005886">
    <property type="term" value="C:plasma membrane"/>
    <property type="evidence" value="ECO:0007669"/>
    <property type="project" value="UniProtKB-SubCell"/>
</dbReference>
<dbReference type="InterPro" id="IPR000719">
    <property type="entry name" value="Prot_kinase_dom"/>
</dbReference>
<comment type="subcellular location">
    <subcellularLocation>
        <location evidence="1">Cell membrane</location>
        <topology evidence="1">Single-pass type I membrane protein</topology>
    </subcellularLocation>
</comment>
<dbReference type="SMART" id="SM00512">
    <property type="entry name" value="Skp1"/>
    <property type="match status" value="1"/>
</dbReference>
<evidence type="ECO:0000256" key="13">
    <source>
        <dbReference type="ARBA" id="ARBA00023180"/>
    </source>
</evidence>
<dbReference type="InterPro" id="IPR011009">
    <property type="entry name" value="Kinase-like_dom_sf"/>
</dbReference>
<dbReference type="Pfam" id="PF00069">
    <property type="entry name" value="Pkinase"/>
    <property type="match status" value="1"/>
</dbReference>
<dbReference type="Pfam" id="PF03931">
    <property type="entry name" value="Skp1_POZ"/>
    <property type="match status" value="1"/>
</dbReference>
<dbReference type="SUPFAM" id="SSF54695">
    <property type="entry name" value="POZ domain"/>
    <property type="match status" value="1"/>
</dbReference>
<evidence type="ECO:0000313" key="21">
    <source>
        <dbReference type="Proteomes" id="UP000467840"/>
    </source>
</evidence>
<dbReference type="FunFam" id="1.10.510.10:FF:000060">
    <property type="entry name" value="G-type lectin S-receptor-like serine/threonine-protein kinase"/>
    <property type="match status" value="1"/>
</dbReference>